<dbReference type="EMBL" id="AGNL01040879">
    <property type="protein sequence ID" value="EJK51858.1"/>
    <property type="molecule type" value="Genomic_DNA"/>
</dbReference>
<evidence type="ECO:0000256" key="1">
    <source>
        <dbReference type="SAM" id="MobiDB-lite"/>
    </source>
</evidence>
<evidence type="ECO:0000313" key="3">
    <source>
        <dbReference type="Proteomes" id="UP000266841"/>
    </source>
</evidence>
<evidence type="ECO:0000313" key="2">
    <source>
        <dbReference type="EMBL" id="EJK51858.1"/>
    </source>
</evidence>
<dbReference type="AlphaFoldDB" id="K0RDQ0"/>
<comment type="caution">
    <text evidence="2">The sequence shown here is derived from an EMBL/GenBank/DDBJ whole genome shotgun (WGS) entry which is preliminary data.</text>
</comment>
<feature type="region of interest" description="Disordered" evidence="1">
    <location>
        <begin position="138"/>
        <end position="167"/>
    </location>
</feature>
<gene>
    <name evidence="2" type="ORF">THAOC_28930</name>
</gene>
<keyword evidence="3" id="KW-1185">Reference proteome</keyword>
<feature type="region of interest" description="Disordered" evidence="1">
    <location>
        <begin position="26"/>
        <end position="54"/>
    </location>
</feature>
<feature type="compositionally biased region" description="Pro residues" evidence="1">
    <location>
        <begin position="146"/>
        <end position="157"/>
    </location>
</feature>
<feature type="non-terminal residue" evidence="2">
    <location>
        <position position="1"/>
    </location>
</feature>
<dbReference type="Proteomes" id="UP000266841">
    <property type="component" value="Unassembled WGS sequence"/>
</dbReference>
<protein>
    <submittedName>
        <fullName evidence="2">Uncharacterized protein</fullName>
    </submittedName>
</protein>
<name>K0RDQ0_THAOC</name>
<proteinExistence type="predicted"/>
<accession>K0RDQ0</accession>
<sequence>VDFVSSQGESTLRFEMVFLGRPSTTLRADRGDVDSPPVENRRRSNPPSLGSAADQIFRLPGVKSPAPSAGESRAPQILTLRSPLSLTLTITVSRLWPSQAMTATTHSPLSQLPLVVARDDKPDGPRDELGHERHVVEARADREAQPPLPPAALPPPGTNDVVTGPSSRGLSLGTITSISQSIMTSQAVWYKVATAKAAVHHGDLSPAACVIPYSTTHPAPQCLAVLPR</sequence>
<organism evidence="2 3">
    <name type="scientific">Thalassiosira oceanica</name>
    <name type="common">Marine diatom</name>
    <dbReference type="NCBI Taxonomy" id="159749"/>
    <lineage>
        <taxon>Eukaryota</taxon>
        <taxon>Sar</taxon>
        <taxon>Stramenopiles</taxon>
        <taxon>Ochrophyta</taxon>
        <taxon>Bacillariophyta</taxon>
        <taxon>Coscinodiscophyceae</taxon>
        <taxon>Thalassiosirophycidae</taxon>
        <taxon>Thalassiosirales</taxon>
        <taxon>Thalassiosiraceae</taxon>
        <taxon>Thalassiosira</taxon>
    </lineage>
</organism>
<reference evidence="2 3" key="1">
    <citation type="journal article" date="2012" name="Genome Biol.">
        <title>Genome and low-iron response of an oceanic diatom adapted to chronic iron limitation.</title>
        <authorList>
            <person name="Lommer M."/>
            <person name="Specht M."/>
            <person name="Roy A.S."/>
            <person name="Kraemer L."/>
            <person name="Andreson R."/>
            <person name="Gutowska M.A."/>
            <person name="Wolf J."/>
            <person name="Bergner S.V."/>
            <person name="Schilhabel M.B."/>
            <person name="Klostermeier U.C."/>
            <person name="Beiko R.G."/>
            <person name="Rosenstiel P."/>
            <person name="Hippler M."/>
            <person name="Laroche J."/>
        </authorList>
    </citation>
    <scope>NUCLEOTIDE SEQUENCE [LARGE SCALE GENOMIC DNA]</scope>
    <source>
        <strain evidence="2 3">CCMP1005</strain>
    </source>
</reference>